<gene>
    <name evidence="1" type="ORF">K435DRAFT_854230</name>
</gene>
<dbReference type="EMBL" id="ML179096">
    <property type="protein sequence ID" value="THV00970.1"/>
    <property type="molecule type" value="Genomic_DNA"/>
</dbReference>
<protein>
    <submittedName>
        <fullName evidence="1">Uncharacterized protein</fullName>
    </submittedName>
</protein>
<name>A0A4S8MEH4_DENBC</name>
<organism evidence="1 2">
    <name type="scientific">Dendrothele bispora (strain CBS 962.96)</name>
    <dbReference type="NCBI Taxonomy" id="1314807"/>
    <lineage>
        <taxon>Eukaryota</taxon>
        <taxon>Fungi</taxon>
        <taxon>Dikarya</taxon>
        <taxon>Basidiomycota</taxon>
        <taxon>Agaricomycotina</taxon>
        <taxon>Agaricomycetes</taxon>
        <taxon>Agaricomycetidae</taxon>
        <taxon>Agaricales</taxon>
        <taxon>Agaricales incertae sedis</taxon>
        <taxon>Dendrothele</taxon>
    </lineage>
</organism>
<keyword evidence="2" id="KW-1185">Reference proteome</keyword>
<evidence type="ECO:0000313" key="1">
    <source>
        <dbReference type="EMBL" id="THV00970.1"/>
    </source>
</evidence>
<accession>A0A4S8MEH4</accession>
<proteinExistence type="predicted"/>
<dbReference type="AlphaFoldDB" id="A0A4S8MEH4"/>
<dbReference type="Proteomes" id="UP000297245">
    <property type="component" value="Unassembled WGS sequence"/>
</dbReference>
<reference evidence="1 2" key="1">
    <citation type="journal article" date="2019" name="Nat. Ecol. Evol.">
        <title>Megaphylogeny resolves global patterns of mushroom evolution.</title>
        <authorList>
            <person name="Varga T."/>
            <person name="Krizsan K."/>
            <person name="Foldi C."/>
            <person name="Dima B."/>
            <person name="Sanchez-Garcia M."/>
            <person name="Sanchez-Ramirez S."/>
            <person name="Szollosi G.J."/>
            <person name="Szarkandi J.G."/>
            <person name="Papp V."/>
            <person name="Albert L."/>
            <person name="Andreopoulos W."/>
            <person name="Angelini C."/>
            <person name="Antonin V."/>
            <person name="Barry K.W."/>
            <person name="Bougher N.L."/>
            <person name="Buchanan P."/>
            <person name="Buyck B."/>
            <person name="Bense V."/>
            <person name="Catcheside P."/>
            <person name="Chovatia M."/>
            <person name="Cooper J."/>
            <person name="Damon W."/>
            <person name="Desjardin D."/>
            <person name="Finy P."/>
            <person name="Geml J."/>
            <person name="Haridas S."/>
            <person name="Hughes K."/>
            <person name="Justo A."/>
            <person name="Karasinski D."/>
            <person name="Kautmanova I."/>
            <person name="Kiss B."/>
            <person name="Kocsube S."/>
            <person name="Kotiranta H."/>
            <person name="LaButti K.M."/>
            <person name="Lechner B.E."/>
            <person name="Liimatainen K."/>
            <person name="Lipzen A."/>
            <person name="Lukacs Z."/>
            <person name="Mihaltcheva S."/>
            <person name="Morgado L.N."/>
            <person name="Niskanen T."/>
            <person name="Noordeloos M.E."/>
            <person name="Ohm R.A."/>
            <person name="Ortiz-Santana B."/>
            <person name="Ovrebo C."/>
            <person name="Racz N."/>
            <person name="Riley R."/>
            <person name="Savchenko A."/>
            <person name="Shiryaev A."/>
            <person name="Soop K."/>
            <person name="Spirin V."/>
            <person name="Szebenyi C."/>
            <person name="Tomsovsky M."/>
            <person name="Tulloss R.E."/>
            <person name="Uehling J."/>
            <person name="Grigoriev I.V."/>
            <person name="Vagvolgyi C."/>
            <person name="Papp T."/>
            <person name="Martin F.M."/>
            <person name="Miettinen O."/>
            <person name="Hibbett D.S."/>
            <person name="Nagy L.G."/>
        </authorList>
    </citation>
    <scope>NUCLEOTIDE SEQUENCE [LARGE SCALE GENOMIC DNA]</scope>
    <source>
        <strain evidence="1 2">CBS 962.96</strain>
    </source>
</reference>
<evidence type="ECO:0000313" key="2">
    <source>
        <dbReference type="Proteomes" id="UP000297245"/>
    </source>
</evidence>
<dbReference type="OrthoDB" id="3246730at2759"/>
<sequence>MRQMGIASTERFKEWLAEEKTYLQGLQKQPEKETVQIEYYQTLVELDKAEYVILSLFRSMEPHAACRKVHKEFVSHWLVAKNPSTGNYSASITQTLETQRRHAAENYKDLKEHCQALERKLEIQTRWSPGSKEWEEPGGYQKGCGMSAISKMC</sequence>